<dbReference type="PANTHER" id="PTHR48112">
    <property type="entry name" value="HIGH MOBILITY GROUP PROTEIN DSP1"/>
    <property type="match status" value="1"/>
</dbReference>
<sequence length="113" mass="13062">MPPVFRSSVSYKHPTMSQPSQGLLSSLRDGSGRPVRGRSAYHFFADEHRMRVSEERPDMTPGEVGQILGEMWHAQTIAQRAPYERMAAEDKDRYEAEVREWQAELERRNADAR</sequence>
<evidence type="ECO:0000259" key="5">
    <source>
        <dbReference type="PROSITE" id="PS50118"/>
    </source>
</evidence>
<dbReference type="InterPro" id="IPR009071">
    <property type="entry name" value="HMG_box_dom"/>
</dbReference>
<reference evidence="6" key="1">
    <citation type="submission" date="2021-11" db="EMBL/GenBank/DDBJ databases">
        <title>Purpureocillium_takamizusanense_genome.</title>
        <authorList>
            <person name="Nguyen N.-H."/>
        </authorList>
    </citation>
    <scope>NUCLEOTIDE SEQUENCE</scope>
    <source>
        <strain evidence="6">PT3</strain>
    </source>
</reference>
<dbReference type="Proteomes" id="UP000829364">
    <property type="component" value="Chromosome 13"/>
</dbReference>
<keyword evidence="3" id="KW-0175">Coiled coil</keyword>
<evidence type="ECO:0000256" key="2">
    <source>
        <dbReference type="PROSITE-ProRule" id="PRU00267"/>
    </source>
</evidence>
<keyword evidence="1 2" id="KW-0238">DNA-binding</keyword>
<dbReference type="InterPro" id="IPR050342">
    <property type="entry name" value="HMGB"/>
</dbReference>
<dbReference type="InterPro" id="IPR036910">
    <property type="entry name" value="HMG_box_dom_sf"/>
</dbReference>
<dbReference type="GO" id="GO:0003677">
    <property type="term" value="F:DNA binding"/>
    <property type="evidence" value="ECO:0007669"/>
    <property type="project" value="UniProtKB-UniRule"/>
</dbReference>
<dbReference type="EMBL" id="CP086366">
    <property type="protein sequence ID" value="UNI24928.1"/>
    <property type="molecule type" value="Genomic_DNA"/>
</dbReference>
<feature type="region of interest" description="Disordered" evidence="4">
    <location>
        <begin position="1"/>
        <end position="32"/>
    </location>
</feature>
<evidence type="ECO:0000313" key="7">
    <source>
        <dbReference type="Proteomes" id="UP000829364"/>
    </source>
</evidence>
<keyword evidence="2" id="KW-0539">Nucleus</keyword>
<dbReference type="SUPFAM" id="SSF47095">
    <property type="entry name" value="HMG-box"/>
    <property type="match status" value="1"/>
</dbReference>
<feature type="compositionally biased region" description="Polar residues" evidence="4">
    <location>
        <begin position="7"/>
        <end position="24"/>
    </location>
</feature>
<feature type="coiled-coil region" evidence="3">
    <location>
        <begin position="84"/>
        <end position="111"/>
    </location>
</feature>
<dbReference type="GeneID" id="72072587"/>
<feature type="DNA-binding region" description="HMG box" evidence="2">
    <location>
        <begin position="34"/>
        <end position="102"/>
    </location>
</feature>
<dbReference type="PRINTS" id="PR00886">
    <property type="entry name" value="HIGHMOBLTY12"/>
</dbReference>
<protein>
    <recommendedName>
        <fullName evidence="5">HMG box domain-containing protein</fullName>
    </recommendedName>
</protein>
<dbReference type="SMART" id="SM00398">
    <property type="entry name" value="HMG"/>
    <property type="match status" value="1"/>
</dbReference>
<accession>A0A9Q8QR10</accession>
<feature type="domain" description="HMG box" evidence="5">
    <location>
        <begin position="34"/>
        <end position="102"/>
    </location>
</feature>
<dbReference type="KEGG" id="ptkz:JDV02_010644"/>
<dbReference type="Pfam" id="PF00505">
    <property type="entry name" value="HMG_box"/>
    <property type="match status" value="1"/>
</dbReference>
<name>A0A9Q8QR10_9HYPO</name>
<keyword evidence="7" id="KW-1185">Reference proteome</keyword>
<evidence type="ECO:0000256" key="1">
    <source>
        <dbReference type="ARBA" id="ARBA00023125"/>
    </source>
</evidence>
<dbReference type="OrthoDB" id="1919336at2759"/>
<evidence type="ECO:0000256" key="3">
    <source>
        <dbReference type="SAM" id="Coils"/>
    </source>
</evidence>
<dbReference type="Gene3D" id="1.10.30.10">
    <property type="entry name" value="High mobility group box domain"/>
    <property type="match status" value="1"/>
</dbReference>
<dbReference type="PANTHER" id="PTHR48112:SF22">
    <property type="entry name" value="MITOCHONDRIAL TRANSCRIPTION FACTOR A, ISOFORM B"/>
    <property type="match status" value="1"/>
</dbReference>
<dbReference type="PROSITE" id="PS50118">
    <property type="entry name" value="HMG_BOX_2"/>
    <property type="match status" value="1"/>
</dbReference>
<evidence type="ECO:0000313" key="6">
    <source>
        <dbReference type="EMBL" id="UNI24928.1"/>
    </source>
</evidence>
<proteinExistence type="predicted"/>
<dbReference type="GO" id="GO:0005634">
    <property type="term" value="C:nucleus"/>
    <property type="evidence" value="ECO:0007669"/>
    <property type="project" value="UniProtKB-UniRule"/>
</dbReference>
<dbReference type="RefSeq" id="XP_047848409.1">
    <property type="nucleotide sequence ID" value="XM_047992395.1"/>
</dbReference>
<dbReference type="AlphaFoldDB" id="A0A9Q8QR10"/>
<evidence type="ECO:0000256" key="4">
    <source>
        <dbReference type="SAM" id="MobiDB-lite"/>
    </source>
</evidence>
<organism evidence="6 7">
    <name type="scientific">Purpureocillium takamizusanense</name>
    <dbReference type="NCBI Taxonomy" id="2060973"/>
    <lineage>
        <taxon>Eukaryota</taxon>
        <taxon>Fungi</taxon>
        <taxon>Dikarya</taxon>
        <taxon>Ascomycota</taxon>
        <taxon>Pezizomycotina</taxon>
        <taxon>Sordariomycetes</taxon>
        <taxon>Hypocreomycetidae</taxon>
        <taxon>Hypocreales</taxon>
        <taxon>Ophiocordycipitaceae</taxon>
        <taxon>Purpureocillium</taxon>
    </lineage>
</organism>
<gene>
    <name evidence="6" type="ORF">JDV02_010644</name>
</gene>